<dbReference type="EMBL" id="JAGGMB010000001">
    <property type="protein sequence ID" value="MBP2076331.1"/>
    <property type="molecule type" value="Genomic_DNA"/>
</dbReference>
<evidence type="ECO:0000256" key="2">
    <source>
        <dbReference type="ARBA" id="ARBA00022475"/>
    </source>
</evidence>
<reference evidence="8" key="1">
    <citation type="submission" date="2021-03" db="EMBL/GenBank/DDBJ databases">
        <title>Genomic Encyclopedia of Type Strains, Phase IV (KMG-IV): sequencing the most valuable type-strain genomes for metagenomic binning, comparative biology and taxonomic classification.</title>
        <authorList>
            <person name="Goeker M."/>
        </authorList>
    </citation>
    <scope>NUCLEOTIDE SEQUENCE</scope>
    <source>
        <strain evidence="8">DSM 107338</strain>
    </source>
</reference>
<feature type="transmembrane region" description="Helical" evidence="6">
    <location>
        <begin position="21"/>
        <end position="42"/>
    </location>
</feature>
<dbReference type="InterPro" id="IPR013525">
    <property type="entry name" value="ABC2_TM"/>
</dbReference>
<feature type="transmembrane region" description="Helical" evidence="6">
    <location>
        <begin position="192"/>
        <end position="213"/>
    </location>
</feature>
<evidence type="ECO:0000256" key="6">
    <source>
        <dbReference type="SAM" id="Phobius"/>
    </source>
</evidence>
<dbReference type="PANTHER" id="PTHR30294:SF29">
    <property type="entry name" value="MULTIDRUG ABC TRANSPORTER PERMEASE YBHS-RELATED"/>
    <property type="match status" value="1"/>
</dbReference>
<dbReference type="Pfam" id="PF12698">
    <property type="entry name" value="ABC2_membrane_3"/>
    <property type="match status" value="1"/>
</dbReference>
<dbReference type="OrthoDB" id="9768837at2"/>
<keyword evidence="9" id="KW-1185">Reference proteome</keyword>
<dbReference type="AlphaFoldDB" id="A0A9X1CAX3"/>
<evidence type="ECO:0000256" key="5">
    <source>
        <dbReference type="ARBA" id="ARBA00023136"/>
    </source>
</evidence>
<gene>
    <name evidence="8" type="ORF">J2Z64_000542</name>
</gene>
<feature type="transmembrane region" description="Helical" evidence="6">
    <location>
        <begin position="283"/>
        <end position="303"/>
    </location>
</feature>
<evidence type="ECO:0000256" key="1">
    <source>
        <dbReference type="ARBA" id="ARBA00004651"/>
    </source>
</evidence>
<comment type="caution">
    <text evidence="8">The sequence shown here is derived from an EMBL/GenBank/DDBJ whole genome shotgun (WGS) entry which is preliminary data.</text>
</comment>
<feature type="transmembrane region" description="Helical" evidence="6">
    <location>
        <begin position="242"/>
        <end position="263"/>
    </location>
</feature>
<evidence type="ECO:0000313" key="8">
    <source>
        <dbReference type="EMBL" id="MBP2076331.1"/>
    </source>
</evidence>
<proteinExistence type="predicted"/>
<keyword evidence="3 6" id="KW-0812">Transmembrane</keyword>
<dbReference type="InterPro" id="IPR051449">
    <property type="entry name" value="ABC-2_transporter_component"/>
</dbReference>
<feature type="transmembrane region" description="Helical" evidence="6">
    <location>
        <begin position="315"/>
        <end position="334"/>
    </location>
</feature>
<evidence type="ECO:0000256" key="3">
    <source>
        <dbReference type="ARBA" id="ARBA00022692"/>
    </source>
</evidence>
<feature type="domain" description="ABC-2 type transporter transmembrane" evidence="7">
    <location>
        <begin position="19"/>
        <end position="389"/>
    </location>
</feature>
<sequence>MRNTMKVAKWEIKRNMKNKTFLIGLFLTPILILAFGFIGSLFGGSDDAEHSPTTVHVNDQTGIYPALEETINQSDLDWEMELTDIEETAVEPILETSDNTAILFINDQALETGIVPVYTSNEIDQFFINQVQVLTTPLQALKIEQFGLTEEETASLLQGITFEEITMEDAAASEETAEEAEAGLGADPMERIVPGIFAGIIMFSVIMTGMATFQSASQEKKDKIAEIILSSLTPSDLMQGKIVGYFVLGIIQVVVFFVVLLPFAVWKLDIPIMEYLLVPETLLLVFIAILSYLMFASIFVGIGATMSDITTAGNFQGFVMMLPFAPLVIMGPVFKDPSGIVAQVGTYIPFTAPGVLIMRLSTLEQWPWIEIIISLIVIMASVWIFMKLAGKIFKVGILMYGKNATPGEILKWLRA</sequence>
<accession>A0A9X1CAX3</accession>
<evidence type="ECO:0000259" key="7">
    <source>
        <dbReference type="Pfam" id="PF12698"/>
    </source>
</evidence>
<evidence type="ECO:0000256" key="4">
    <source>
        <dbReference type="ARBA" id="ARBA00022989"/>
    </source>
</evidence>
<keyword evidence="5 6" id="KW-0472">Membrane</keyword>
<name>A0A9X1CAX3_9BACI</name>
<dbReference type="RefSeq" id="WP_149475255.1">
    <property type="nucleotide sequence ID" value="NZ_JAGGMB010000001.1"/>
</dbReference>
<evidence type="ECO:0000313" key="9">
    <source>
        <dbReference type="Proteomes" id="UP001138793"/>
    </source>
</evidence>
<keyword evidence="2" id="KW-1003">Cell membrane</keyword>
<organism evidence="8 9">
    <name type="scientific">Oceanobacillus polygoni</name>
    <dbReference type="NCBI Taxonomy" id="1235259"/>
    <lineage>
        <taxon>Bacteria</taxon>
        <taxon>Bacillati</taxon>
        <taxon>Bacillota</taxon>
        <taxon>Bacilli</taxon>
        <taxon>Bacillales</taxon>
        <taxon>Bacillaceae</taxon>
        <taxon>Oceanobacillus</taxon>
    </lineage>
</organism>
<dbReference type="Proteomes" id="UP001138793">
    <property type="component" value="Unassembled WGS sequence"/>
</dbReference>
<dbReference type="GO" id="GO:0140359">
    <property type="term" value="F:ABC-type transporter activity"/>
    <property type="evidence" value="ECO:0007669"/>
    <property type="project" value="InterPro"/>
</dbReference>
<comment type="subcellular location">
    <subcellularLocation>
        <location evidence="1">Cell membrane</location>
        <topology evidence="1">Multi-pass membrane protein</topology>
    </subcellularLocation>
</comment>
<keyword evidence="4 6" id="KW-1133">Transmembrane helix</keyword>
<feature type="transmembrane region" description="Helical" evidence="6">
    <location>
        <begin position="366"/>
        <end position="386"/>
    </location>
</feature>
<dbReference type="PANTHER" id="PTHR30294">
    <property type="entry name" value="MEMBRANE COMPONENT OF ABC TRANSPORTER YHHJ-RELATED"/>
    <property type="match status" value="1"/>
</dbReference>
<protein>
    <submittedName>
        <fullName evidence="8">ABC-2 type transport system permease protein</fullName>
    </submittedName>
</protein>
<dbReference type="GO" id="GO:0005886">
    <property type="term" value="C:plasma membrane"/>
    <property type="evidence" value="ECO:0007669"/>
    <property type="project" value="UniProtKB-SubCell"/>
</dbReference>